<evidence type="ECO:0000313" key="2">
    <source>
        <dbReference type="EMBL" id="TFD81046.1"/>
    </source>
</evidence>
<keyword evidence="3" id="KW-1185">Reference proteome</keyword>
<dbReference type="Proteomes" id="UP000298218">
    <property type="component" value="Unassembled WGS sequence"/>
</dbReference>
<dbReference type="EMBL" id="SOHQ01000012">
    <property type="protein sequence ID" value="TFD81046.1"/>
    <property type="molecule type" value="Genomic_DNA"/>
</dbReference>
<reference evidence="2 3" key="1">
    <citation type="submission" date="2019-03" db="EMBL/GenBank/DDBJ databases">
        <title>Genomics of glacier-inhabiting Cryobacterium strains.</title>
        <authorList>
            <person name="Liu Q."/>
            <person name="Xin Y.-H."/>
        </authorList>
    </citation>
    <scope>NUCLEOTIDE SEQUENCE [LARGE SCALE GENOMIC DNA]</scope>
    <source>
        <strain evidence="2 3">CGMCC 1.4292</strain>
    </source>
</reference>
<feature type="region of interest" description="Disordered" evidence="1">
    <location>
        <begin position="1"/>
        <end position="27"/>
    </location>
</feature>
<proteinExistence type="predicted"/>
<organism evidence="2 3">
    <name type="scientific">Cryobacterium psychrophilum</name>
    <dbReference type="NCBI Taxonomy" id="41988"/>
    <lineage>
        <taxon>Bacteria</taxon>
        <taxon>Bacillati</taxon>
        <taxon>Actinomycetota</taxon>
        <taxon>Actinomycetes</taxon>
        <taxon>Micrococcales</taxon>
        <taxon>Microbacteriaceae</taxon>
        <taxon>Cryobacterium</taxon>
    </lineage>
</organism>
<sequence length="201" mass="21903">MVNPAETRLTGSPKHSGTPKPKSPWLWSRLGTGRRVDRQLCPVPVSEVLGLTVRDVAEAMRTADITRTPTLFQANAWIIAAEPTPGWLAPLLASADLRDPDRVSLIAARRRHMWAVPEEVWGAFGTGQRIAGSEQVAVAARIAFESLTELATMRGDSSGLGPNELAALTWAGIEPKDTSTWFVTDPDDSETVWFPRSDDGF</sequence>
<protein>
    <submittedName>
        <fullName evidence="2">Uncharacterized protein</fullName>
    </submittedName>
</protein>
<gene>
    <name evidence="2" type="ORF">E3T53_03405</name>
</gene>
<dbReference type="AlphaFoldDB" id="A0A4Y8KQ55"/>
<accession>A0A4Y8KQ55</accession>
<evidence type="ECO:0000256" key="1">
    <source>
        <dbReference type="SAM" id="MobiDB-lite"/>
    </source>
</evidence>
<name>A0A4Y8KQ55_9MICO</name>
<evidence type="ECO:0000313" key="3">
    <source>
        <dbReference type="Proteomes" id="UP000298218"/>
    </source>
</evidence>
<comment type="caution">
    <text evidence="2">The sequence shown here is derived from an EMBL/GenBank/DDBJ whole genome shotgun (WGS) entry which is preliminary data.</text>
</comment>